<comment type="caution">
    <text evidence="1">The sequence shown here is derived from an EMBL/GenBank/DDBJ whole genome shotgun (WGS) entry which is preliminary data.</text>
</comment>
<dbReference type="RefSeq" id="WP_184042951.1">
    <property type="nucleotide sequence ID" value="NZ_JACIGK010000005.1"/>
</dbReference>
<protein>
    <submittedName>
        <fullName evidence="1">CRISPR-associated protein Csb2</fullName>
    </submittedName>
</protein>
<name>A0A7W6W9B8_9PROT</name>
<sequence length="290" mass="32105">MSAPTARRRRRRGAPAADDRPDVARWVLTGRPRPRVEDTIRIADLMRVAVMSTFGWTRDPRTGRKIPCAPPEISGHGGDNGALREDPSHGHAFWLPEDADNDGWIDHVTVWLPGGFHPDWQAKLSGLRKLWLNPRDRASGDAEAHARAVKEWSLALDGFGAPVDFASVSRLFGSSRVWTSLTPFLAAGHLKRDRYGGEVRRLLKRRGLVSPEVADAVQVTPETTLRLTRGKDLRPTHFHRVRSRGSERQPDSQGSFLTLTFPETQDGPLVLGFASHFGLGLFGPGNDTVP</sequence>
<proteinExistence type="predicted"/>
<dbReference type="NCBIfam" id="TIGR02165">
    <property type="entry name" value="cas5_6_GSU0054"/>
    <property type="match status" value="1"/>
</dbReference>
<dbReference type="AlphaFoldDB" id="A0A7W6W9B8"/>
<dbReference type="Proteomes" id="UP000554286">
    <property type="component" value="Unassembled WGS sequence"/>
</dbReference>
<organism evidence="1 2">
    <name type="scientific">Roseospira visakhapatnamensis</name>
    <dbReference type="NCBI Taxonomy" id="390880"/>
    <lineage>
        <taxon>Bacteria</taxon>
        <taxon>Pseudomonadati</taxon>
        <taxon>Pseudomonadota</taxon>
        <taxon>Alphaproteobacteria</taxon>
        <taxon>Rhodospirillales</taxon>
        <taxon>Rhodospirillaceae</taxon>
        <taxon>Roseospira</taxon>
    </lineage>
</organism>
<accession>A0A7W6W9B8</accession>
<evidence type="ECO:0000313" key="1">
    <source>
        <dbReference type="EMBL" id="MBB4265326.1"/>
    </source>
</evidence>
<evidence type="ECO:0000313" key="2">
    <source>
        <dbReference type="Proteomes" id="UP000554286"/>
    </source>
</evidence>
<gene>
    <name evidence="1" type="ORF">GGD89_000944</name>
</gene>
<dbReference type="InterPro" id="IPR019089">
    <property type="entry name" value="Cas_GSU0054"/>
</dbReference>
<reference evidence="1 2" key="1">
    <citation type="submission" date="2020-08" db="EMBL/GenBank/DDBJ databases">
        <title>Genome sequencing of Purple Non-Sulfur Bacteria from various extreme environments.</title>
        <authorList>
            <person name="Mayer M."/>
        </authorList>
    </citation>
    <scope>NUCLEOTIDE SEQUENCE [LARGE SCALE GENOMIC DNA]</scope>
    <source>
        <strain evidence="1 2">JA131</strain>
    </source>
</reference>
<keyword evidence="2" id="KW-1185">Reference proteome</keyword>
<dbReference type="EMBL" id="JACIGK010000005">
    <property type="protein sequence ID" value="MBB4265326.1"/>
    <property type="molecule type" value="Genomic_DNA"/>
</dbReference>